<protein>
    <submittedName>
        <fullName evidence="1">Uncharacterized protein</fullName>
    </submittedName>
</protein>
<dbReference type="AlphaFoldDB" id="A0A8J3FHY5"/>
<name>A0A8J3FHY5_9ACTN</name>
<accession>A0A8J3FHY5</accession>
<gene>
    <name evidence="1" type="ORF">GCM10010124_06120</name>
</gene>
<dbReference type="RefSeq" id="WP_189112638.1">
    <property type="nucleotide sequence ID" value="NZ_BMQC01000002.1"/>
</dbReference>
<dbReference type="Proteomes" id="UP000662200">
    <property type="component" value="Unassembled WGS sequence"/>
</dbReference>
<keyword evidence="2" id="KW-1185">Reference proteome</keyword>
<proteinExistence type="predicted"/>
<comment type="caution">
    <text evidence="1">The sequence shown here is derived from an EMBL/GenBank/DDBJ whole genome shotgun (WGS) entry which is preliminary data.</text>
</comment>
<dbReference type="EMBL" id="BMQC01000002">
    <property type="protein sequence ID" value="GGK16312.1"/>
    <property type="molecule type" value="Genomic_DNA"/>
</dbReference>
<organism evidence="1 2">
    <name type="scientific">Pilimelia terevasa</name>
    <dbReference type="NCBI Taxonomy" id="53372"/>
    <lineage>
        <taxon>Bacteria</taxon>
        <taxon>Bacillati</taxon>
        <taxon>Actinomycetota</taxon>
        <taxon>Actinomycetes</taxon>
        <taxon>Micromonosporales</taxon>
        <taxon>Micromonosporaceae</taxon>
        <taxon>Pilimelia</taxon>
    </lineage>
</organism>
<reference evidence="1" key="1">
    <citation type="journal article" date="2014" name="Int. J. Syst. Evol. Microbiol.">
        <title>Complete genome sequence of Corynebacterium casei LMG S-19264T (=DSM 44701T), isolated from a smear-ripened cheese.</title>
        <authorList>
            <consortium name="US DOE Joint Genome Institute (JGI-PGF)"/>
            <person name="Walter F."/>
            <person name="Albersmeier A."/>
            <person name="Kalinowski J."/>
            <person name="Ruckert C."/>
        </authorList>
    </citation>
    <scope>NUCLEOTIDE SEQUENCE</scope>
    <source>
        <strain evidence="1">JCM 3091</strain>
    </source>
</reference>
<evidence type="ECO:0000313" key="2">
    <source>
        <dbReference type="Proteomes" id="UP000662200"/>
    </source>
</evidence>
<evidence type="ECO:0000313" key="1">
    <source>
        <dbReference type="EMBL" id="GGK16312.1"/>
    </source>
</evidence>
<reference evidence="1" key="2">
    <citation type="submission" date="2020-09" db="EMBL/GenBank/DDBJ databases">
        <authorList>
            <person name="Sun Q."/>
            <person name="Ohkuma M."/>
        </authorList>
    </citation>
    <scope>NUCLEOTIDE SEQUENCE</scope>
    <source>
        <strain evidence="1">JCM 3091</strain>
    </source>
</reference>
<sequence length="298" mass="32203">MGLLPVIDFDVSDNETWADFLDGRAIYFHRLWIEPANTERVNQITRRNERYVAPVPRSIAALGGSAAAVAAAVSAQPALARRSGEAGEPPVVCNLRDGALAVAGTPEHGAVSAALAVLAGAHMRFLVDLAAGVVVQAAQPTDPTPDVLYVADLAGDPGAIAHRLLDAAAECWVSQWLWAERNAGIRDEPLAPPQHRWLVSMLAESFNHRLRDLRSGAAAPAGLEPVGRIARGSQLAAGLDEVAGLTPVAELVAFMYPHWNRRQFATKSPFDYMRTLAPLTQDEIREHRRRWSDPAAVR</sequence>